<reference evidence="1" key="1">
    <citation type="submission" date="2020-07" db="EMBL/GenBank/DDBJ databases">
        <title>Multicomponent nature underlies the extraordinary mechanical properties of spider dragline silk.</title>
        <authorList>
            <person name="Kono N."/>
            <person name="Nakamura H."/>
            <person name="Mori M."/>
            <person name="Yoshida Y."/>
            <person name="Ohtoshi R."/>
            <person name="Malay A.D."/>
            <person name="Moran D.A.P."/>
            <person name="Tomita M."/>
            <person name="Numata K."/>
            <person name="Arakawa K."/>
        </authorList>
    </citation>
    <scope>NUCLEOTIDE SEQUENCE</scope>
</reference>
<evidence type="ECO:0000313" key="2">
    <source>
        <dbReference type="Proteomes" id="UP000887116"/>
    </source>
</evidence>
<sequence>MCNSAGGVKNNMNCRIAIVEQNKPNVQLPGPGRPNVSLSCFTGRHFPEHIPPTGEKSTPTTYTVVKLMKKRRGCRETQVYCKECDMGLCAVPNFEIYQQ</sequence>
<organism evidence="1 2">
    <name type="scientific">Trichonephila clavata</name>
    <name type="common">Joro spider</name>
    <name type="synonym">Nephila clavata</name>
    <dbReference type="NCBI Taxonomy" id="2740835"/>
    <lineage>
        <taxon>Eukaryota</taxon>
        <taxon>Metazoa</taxon>
        <taxon>Ecdysozoa</taxon>
        <taxon>Arthropoda</taxon>
        <taxon>Chelicerata</taxon>
        <taxon>Arachnida</taxon>
        <taxon>Araneae</taxon>
        <taxon>Araneomorphae</taxon>
        <taxon>Entelegynae</taxon>
        <taxon>Araneoidea</taxon>
        <taxon>Nephilidae</taxon>
        <taxon>Trichonephila</taxon>
    </lineage>
</organism>
<dbReference type="Proteomes" id="UP000887116">
    <property type="component" value="Unassembled WGS sequence"/>
</dbReference>
<protein>
    <submittedName>
        <fullName evidence="1">Uncharacterized protein</fullName>
    </submittedName>
</protein>
<name>A0A8X6IXE8_TRICU</name>
<gene>
    <name evidence="1" type="ORF">TNCT_736121</name>
</gene>
<evidence type="ECO:0000313" key="1">
    <source>
        <dbReference type="EMBL" id="GFR30229.1"/>
    </source>
</evidence>
<keyword evidence="2" id="KW-1185">Reference proteome</keyword>
<accession>A0A8X6IXE8</accession>
<proteinExistence type="predicted"/>
<dbReference type="OrthoDB" id="6490050at2759"/>
<dbReference type="AlphaFoldDB" id="A0A8X6IXE8"/>
<comment type="caution">
    <text evidence="1">The sequence shown here is derived from an EMBL/GenBank/DDBJ whole genome shotgun (WGS) entry which is preliminary data.</text>
</comment>
<dbReference type="EMBL" id="BMAO01019378">
    <property type="protein sequence ID" value="GFR30229.1"/>
    <property type="molecule type" value="Genomic_DNA"/>
</dbReference>